<dbReference type="EMBL" id="JAHIBW010000021">
    <property type="protein sequence ID" value="KAG7300163.1"/>
    <property type="molecule type" value="Genomic_DNA"/>
</dbReference>
<proteinExistence type="predicted"/>
<comment type="caution">
    <text evidence="2">The sequence shown here is derived from an EMBL/GenBank/DDBJ whole genome shotgun (WGS) entry which is preliminary data.</text>
</comment>
<dbReference type="Pfam" id="PF21672">
    <property type="entry name" value="COMM_HN"/>
    <property type="match status" value="1"/>
</dbReference>
<accession>A0ABQ7Q4M8</accession>
<dbReference type="InterPro" id="IPR037361">
    <property type="entry name" value="COMMD10"/>
</dbReference>
<dbReference type="PANTHER" id="PTHR12333:SF0">
    <property type="entry name" value="COMM DOMAIN-CONTAINING PROTEIN 10"/>
    <property type="match status" value="1"/>
</dbReference>
<evidence type="ECO:0000259" key="1">
    <source>
        <dbReference type="PROSITE" id="PS51269"/>
    </source>
</evidence>
<keyword evidence="3" id="KW-1185">Reference proteome</keyword>
<organism evidence="2 3">
    <name type="scientific">Plutella xylostella</name>
    <name type="common">Diamondback moth</name>
    <name type="synonym">Plutella maculipennis</name>
    <dbReference type="NCBI Taxonomy" id="51655"/>
    <lineage>
        <taxon>Eukaryota</taxon>
        <taxon>Metazoa</taxon>
        <taxon>Ecdysozoa</taxon>
        <taxon>Arthropoda</taxon>
        <taxon>Hexapoda</taxon>
        <taxon>Insecta</taxon>
        <taxon>Pterygota</taxon>
        <taxon>Neoptera</taxon>
        <taxon>Endopterygota</taxon>
        <taxon>Lepidoptera</taxon>
        <taxon>Glossata</taxon>
        <taxon>Ditrysia</taxon>
        <taxon>Yponomeutoidea</taxon>
        <taxon>Plutellidae</taxon>
        <taxon>Plutella</taxon>
    </lineage>
</organism>
<sequence>MSCHWMKSSPSLVQGISAINQLQESKFEKFLMRIVAKIKQQDTEIFTEEERNKLEKIFDISEEKLILAIKTIVYLFKRMLKYIFMPANLKSDLKEIGLSDDKSDTFIKVWSNETRSTLDELGSENIDKQDDSLQFSSKINAELSSDISKKSKVPKAYLKFSDQNKEIEMELTHSELYSMFLQFESIQHELDNLM</sequence>
<reference evidence="2 3" key="1">
    <citation type="submission" date="2021-06" db="EMBL/GenBank/DDBJ databases">
        <title>A haploid diamondback moth (Plutella xylostella L.) genome assembly resolves 31 chromosomes and identifies a diamide resistance mutation.</title>
        <authorList>
            <person name="Ward C.M."/>
            <person name="Perry K.D."/>
            <person name="Baker G."/>
            <person name="Powis K."/>
            <person name="Heckel D.G."/>
            <person name="Baxter S.W."/>
        </authorList>
    </citation>
    <scope>NUCLEOTIDE SEQUENCE [LARGE SCALE GENOMIC DNA]</scope>
    <source>
        <strain evidence="2 3">LV</strain>
        <tissue evidence="2">Single pupa</tissue>
    </source>
</reference>
<protein>
    <recommendedName>
        <fullName evidence="1">COMM domain-containing protein</fullName>
    </recommendedName>
</protein>
<dbReference type="Pfam" id="PF07258">
    <property type="entry name" value="COMM_domain"/>
    <property type="match status" value="1"/>
</dbReference>
<name>A0ABQ7Q4M8_PLUXY</name>
<dbReference type="Proteomes" id="UP000823941">
    <property type="component" value="Chromosome 21"/>
</dbReference>
<dbReference type="InterPro" id="IPR017920">
    <property type="entry name" value="COMM"/>
</dbReference>
<feature type="domain" description="COMM" evidence="1">
    <location>
        <begin position="129"/>
        <end position="194"/>
    </location>
</feature>
<evidence type="ECO:0000313" key="3">
    <source>
        <dbReference type="Proteomes" id="UP000823941"/>
    </source>
</evidence>
<gene>
    <name evidence="2" type="ORF">JYU34_015712</name>
</gene>
<dbReference type="PROSITE" id="PS51269">
    <property type="entry name" value="COMM"/>
    <property type="match status" value="1"/>
</dbReference>
<evidence type="ECO:0000313" key="2">
    <source>
        <dbReference type="EMBL" id="KAG7300163.1"/>
    </source>
</evidence>
<dbReference type="PANTHER" id="PTHR12333">
    <property type="entry name" value="COMM DOMAIN CONTAINING PROTEIN 10"/>
    <property type="match status" value="1"/>
</dbReference>